<comment type="caution">
    <text evidence="2">The sequence shown here is derived from an EMBL/GenBank/DDBJ whole genome shotgun (WGS) entry which is preliminary data.</text>
</comment>
<reference evidence="2 3" key="1">
    <citation type="journal article" date="2023" name="Plants (Basel)">
        <title>Bridging the Gap: Combining Genomics and Transcriptomics Approaches to Understand Stylosanthes scabra, an Orphan Legume from the Brazilian Caatinga.</title>
        <authorList>
            <person name="Ferreira-Neto J.R.C."/>
            <person name="da Silva M.D."/>
            <person name="Binneck E."/>
            <person name="de Melo N.F."/>
            <person name="da Silva R.H."/>
            <person name="de Melo A.L.T.M."/>
            <person name="Pandolfi V."/>
            <person name="Bustamante F.O."/>
            <person name="Brasileiro-Vidal A.C."/>
            <person name="Benko-Iseppon A.M."/>
        </authorList>
    </citation>
    <scope>NUCLEOTIDE SEQUENCE [LARGE SCALE GENOMIC DNA]</scope>
    <source>
        <tissue evidence="2">Leaves</tissue>
    </source>
</reference>
<organism evidence="2 3">
    <name type="scientific">Stylosanthes scabra</name>
    <dbReference type="NCBI Taxonomy" id="79078"/>
    <lineage>
        <taxon>Eukaryota</taxon>
        <taxon>Viridiplantae</taxon>
        <taxon>Streptophyta</taxon>
        <taxon>Embryophyta</taxon>
        <taxon>Tracheophyta</taxon>
        <taxon>Spermatophyta</taxon>
        <taxon>Magnoliopsida</taxon>
        <taxon>eudicotyledons</taxon>
        <taxon>Gunneridae</taxon>
        <taxon>Pentapetalae</taxon>
        <taxon>rosids</taxon>
        <taxon>fabids</taxon>
        <taxon>Fabales</taxon>
        <taxon>Fabaceae</taxon>
        <taxon>Papilionoideae</taxon>
        <taxon>50 kb inversion clade</taxon>
        <taxon>dalbergioids sensu lato</taxon>
        <taxon>Dalbergieae</taxon>
        <taxon>Pterocarpus clade</taxon>
        <taxon>Stylosanthes</taxon>
    </lineage>
</organism>
<dbReference type="Proteomes" id="UP001341840">
    <property type="component" value="Unassembled WGS sequence"/>
</dbReference>
<sequence>MGKFRGSAQQKRRSTQPSSQLDLGESVFSFRNVGTLGNSLSFRKLESAFSFRRLPEASCSASLYGPSISVFVTCHKRASRPYGPTNTGSIQESKGPMGIVVGFFMPSVNTLTRTVRLA</sequence>
<feature type="region of interest" description="Disordered" evidence="1">
    <location>
        <begin position="1"/>
        <end position="21"/>
    </location>
</feature>
<name>A0ABU6V4D5_9FABA</name>
<gene>
    <name evidence="2" type="ORF">PIB30_012244</name>
</gene>
<keyword evidence="3" id="KW-1185">Reference proteome</keyword>
<evidence type="ECO:0000313" key="3">
    <source>
        <dbReference type="Proteomes" id="UP001341840"/>
    </source>
</evidence>
<accession>A0ABU6V4D5</accession>
<proteinExistence type="predicted"/>
<evidence type="ECO:0000313" key="2">
    <source>
        <dbReference type="EMBL" id="MED6168517.1"/>
    </source>
</evidence>
<protein>
    <submittedName>
        <fullName evidence="2">Uncharacterized protein</fullName>
    </submittedName>
</protein>
<dbReference type="EMBL" id="JASCZI010151065">
    <property type="protein sequence ID" value="MED6168517.1"/>
    <property type="molecule type" value="Genomic_DNA"/>
</dbReference>
<evidence type="ECO:0000256" key="1">
    <source>
        <dbReference type="SAM" id="MobiDB-lite"/>
    </source>
</evidence>